<reference evidence="1 2" key="1">
    <citation type="journal article" date="2018" name="Front. Plant Sci.">
        <title>Red Clover (Trifolium pratense) and Zigzag Clover (T. medium) - A Picture of Genomic Similarities and Differences.</title>
        <authorList>
            <person name="Dluhosova J."/>
            <person name="Istvanek J."/>
            <person name="Nedelnik J."/>
            <person name="Repkova J."/>
        </authorList>
    </citation>
    <scope>NUCLEOTIDE SEQUENCE [LARGE SCALE GENOMIC DNA]</scope>
    <source>
        <strain evidence="2">cv. 10/8</strain>
        <tissue evidence="1">Leaf</tissue>
    </source>
</reference>
<comment type="caution">
    <text evidence="1">The sequence shown here is derived from an EMBL/GenBank/DDBJ whole genome shotgun (WGS) entry which is preliminary data.</text>
</comment>
<accession>A0A392QFK4</accession>
<dbReference type="Proteomes" id="UP000265520">
    <property type="component" value="Unassembled WGS sequence"/>
</dbReference>
<keyword evidence="2" id="KW-1185">Reference proteome</keyword>
<dbReference type="EMBL" id="LXQA010131851">
    <property type="protein sequence ID" value="MCI22699.1"/>
    <property type="molecule type" value="Genomic_DNA"/>
</dbReference>
<organism evidence="1 2">
    <name type="scientific">Trifolium medium</name>
    <dbReference type="NCBI Taxonomy" id="97028"/>
    <lineage>
        <taxon>Eukaryota</taxon>
        <taxon>Viridiplantae</taxon>
        <taxon>Streptophyta</taxon>
        <taxon>Embryophyta</taxon>
        <taxon>Tracheophyta</taxon>
        <taxon>Spermatophyta</taxon>
        <taxon>Magnoliopsida</taxon>
        <taxon>eudicotyledons</taxon>
        <taxon>Gunneridae</taxon>
        <taxon>Pentapetalae</taxon>
        <taxon>rosids</taxon>
        <taxon>fabids</taxon>
        <taxon>Fabales</taxon>
        <taxon>Fabaceae</taxon>
        <taxon>Papilionoideae</taxon>
        <taxon>50 kb inversion clade</taxon>
        <taxon>NPAAA clade</taxon>
        <taxon>Hologalegina</taxon>
        <taxon>IRL clade</taxon>
        <taxon>Trifolieae</taxon>
        <taxon>Trifolium</taxon>
    </lineage>
</organism>
<sequence>MLKRRQFHDSDGMDLEGKWEGINFKKRAQTTRHRSIFTSRNLVHDEQDHKGGRSLNADAGKEIIDAYMKNL</sequence>
<feature type="non-terminal residue" evidence="1">
    <location>
        <position position="71"/>
    </location>
</feature>
<name>A0A392QFK4_9FABA</name>
<evidence type="ECO:0000313" key="2">
    <source>
        <dbReference type="Proteomes" id="UP000265520"/>
    </source>
</evidence>
<protein>
    <submittedName>
        <fullName evidence="1">DNA repair and recombination protein RAD54-like protein</fullName>
    </submittedName>
</protein>
<evidence type="ECO:0000313" key="1">
    <source>
        <dbReference type="EMBL" id="MCI22699.1"/>
    </source>
</evidence>
<proteinExistence type="predicted"/>
<dbReference type="AlphaFoldDB" id="A0A392QFK4"/>